<feature type="transmembrane region" description="Helical" evidence="1">
    <location>
        <begin position="34"/>
        <end position="55"/>
    </location>
</feature>
<evidence type="ECO:0000313" key="2">
    <source>
        <dbReference type="EMBL" id="QNP30566.1"/>
    </source>
</evidence>
<dbReference type="RefSeq" id="WP_187706934.1">
    <property type="nucleotide sequence ID" value="NZ_CP060822.1"/>
</dbReference>
<keyword evidence="3" id="KW-1185">Reference proteome</keyword>
<dbReference type="NCBIfam" id="NF033486">
    <property type="entry name" value="harvest_ssl1498"/>
    <property type="match status" value="1"/>
</dbReference>
<dbReference type="KEGG" id="ccur:IAR63_05970"/>
<dbReference type="EMBL" id="CP060822">
    <property type="protein sequence ID" value="QNP30566.1"/>
    <property type="molecule type" value="Genomic_DNA"/>
</dbReference>
<gene>
    <name evidence="2" type="ORF">IAR63_05970</name>
</gene>
<dbReference type="Pfam" id="PF26394">
    <property type="entry name" value="Psb34"/>
    <property type="match status" value="1"/>
</dbReference>
<sequence>MPYTTEEGGRLNNFAQEPKVYEAEPPTGKQKLNYVILGGLGALLIVGVVFIAFAVSNAS</sequence>
<keyword evidence="1" id="KW-0472">Membrane</keyword>
<name>A0A7H0F3F0_9CYAN</name>
<reference evidence="2 3" key="1">
    <citation type="submission" date="2020-08" db="EMBL/GenBank/DDBJ databases">
        <title>Complete genome sequence of Raphidiopsis curvispora isolated from drinking water reservoir in South Korea.</title>
        <authorList>
            <person name="Jeong J."/>
        </authorList>
    </citation>
    <scope>NUCLEOTIDE SEQUENCE [LARGE SCALE GENOMIC DNA]</scope>
    <source>
        <strain evidence="2 3">GIHE-G1</strain>
    </source>
</reference>
<keyword evidence="1" id="KW-0812">Transmembrane</keyword>
<dbReference type="Proteomes" id="UP000516013">
    <property type="component" value="Chromosome"/>
</dbReference>
<proteinExistence type="predicted"/>
<organism evidence="2 3">
    <name type="scientific">Cylindrospermopsis curvispora GIHE-G1</name>
    <dbReference type="NCBI Taxonomy" id="2666332"/>
    <lineage>
        <taxon>Bacteria</taxon>
        <taxon>Bacillati</taxon>
        <taxon>Cyanobacteriota</taxon>
        <taxon>Cyanophyceae</taxon>
        <taxon>Nostocales</taxon>
        <taxon>Aphanizomenonaceae</taxon>
        <taxon>Cylindrospermopsis</taxon>
    </lineage>
</organism>
<accession>A0A7H0F3F0</accession>
<keyword evidence="1" id="KW-1133">Transmembrane helix</keyword>
<evidence type="ECO:0000313" key="3">
    <source>
        <dbReference type="Proteomes" id="UP000516013"/>
    </source>
</evidence>
<protein>
    <submittedName>
        <fullName evidence="2">Ssl1498 family light-harvesting-like protein</fullName>
    </submittedName>
</protein>
<dbReference type="AlphaFoldDB" id="A0A7H0F3F0"/>
<evidence type="ECO:0000256" key="1">
    <source>
        <dbReference type="SAM" id="Phobius"/>
    </source>
</evidence>
<dbReference type="InterPro" id="IPR048028">
    <property type="entry name" value="Psb34-like"/>
</dbReference>